<sequence length="192" mass="21314">MWQKQPHKSSYRESIKALEADIQHANTLAAALPRDSDGDCIQMKLSYSPFAPFLLPRKRSNGGEPVSTSMPVPPPEAAIFPIIFNALNPSTNPLSKHSLTIIYPSLKQLEGFFTEVAEDHDAKTGCYESMSRNGTEEKTNSSSKDLERENECGICMENCTKMVLPNCGHSMCNSCFHDCLKRGRVRGFMGSH</sequence>
<comment type="caution">
    <text evidence="1">The sequence shown here is derived from an EMBL/GenBank/DDBJ whole genome shotgun (WGS) entry which is preliminary data.</text>
</comment>
<dbReference type="PANTHER" id="PTHR15315:SF22">
    <property type="entry name" value="OS01G0905700 PROTEIN"/>
    <property type="match status" value="1"/>
</dbReference>
<dbReference type="GO" id="GO:0016567">
    <property type="term" value="P:protein ubiquitination"/>
    <property type="evidence" value="ECO:0007669"/>
    <property type="project" value="TreeGrafter"/>
</dbReference>
<keyword evidence="2" id="KW-1185">Reference proteome</keyword>
<dbReference type="EMBL" id="BJWL01000013">
    <property type="protein sequence ID" value="GFZ00021.1"/>
    <property type="molecule type" value="Genomic_DNA"/>
</dbReference>
<dbReference type="GO" id="GO:0061630">
    <property type="term" value="F:ubiquitin protein ligase activity"/>
    <property type="evidence" value="ECO:0007669"/>
    <property type="project" value="TreeGrafter"/>
</dbReference>
<dbReference type="SUPFAM" id="SSF57850">
    <property type="entry name" value="RING/U-box"/>
    <property type="match status" value="1"/>
</dbReference>
<dbReference type="CDD" id="cd16449">
    <property type="entry name" value="RING-HC"/>
    <property type="match status" value="1"/>
</dbReference>
<organism evidence="1 2">
    <name type="scientific">Actinidia rufa</name>
    <dbReference type="NCBI Taxonomy" id="165716"/>
    <lineage>
        <taxon>Eukaryota</taxon>
        <taxon>Viridiplantae</taxon>
        <taxon>Streptophyta</taxon>
        <taxon>Embryophyta</taxon>
        <taxon>Tracheophyta</taxon>
        <taxon>Spermatophyta</taxon>
        <taxon>Magnoliopsida</taxon>
        <taxon>eudicotyledons</taxon>
        <taxon>Gunneridae</taxon>
        <taxon>Pentapetalae</taxon>
        <taxon>asterids</taxon>
        <taxon>Ericales</taxon>
        <taxon>Actinidiaceae</taxon>
        <taxon>Actinidia</taxon>
    </lineage>
</organism>
<gene>
    <name evidence="1" type="ORF">Acr_13g0014200</name>
</gene>
<evidence type="ECO:0000313" key="1">
    <source>
        <dbReference type="EMBL" id="GFZ00021.1"/>
    </source>
</evidence>
<dbReference type="Gene3D" id="3.30.40.10">
    <property type="entry name" value="Zinc/RING finger domain, C3HC4 (zinc finger)"/>
    <property type="match status" value="1"/>
</dbReference>
<name>A0A7J0FMZ6_9ERIC</name>
<dbReference type="InterPro" id="IPR013083">
    <property type="entry name" value="Znf_RING/FYVE/PHD"/>
</dbReference>
<reference evidence="1 2" key="1">
    <citation type="submission" date="2019-07" db="EMBL/GenBank/DDBJ databases">
        <title>De Novo Assembly of kiwifruit Actinidia rufa.</title>
        <authorList>
            <person name="Sugita-Konishi S."/>
            <person name="Sato K."/>
            <person name="Mori E."/>
            <person name="Abe Y."/>
            <person name="Kisaki G."/>
            <person name="Hamano K."/>
            <person name="Suezawa K."/>
            <person name="Otani M."/>
            <person name="Fukuda T."/>
            <person name="Manabe T."/>
            <person name="Gomi K."/>
            <person name="Tabuchi M."/>
            <person name="Akimitsu K."/>
            <person name="Kataoka I."/>
        </authorList>
    </citation>
    <scope>NUCLEOTIDE SEQUENCE [LARGE SCALE GENOMIC DNA]</scope>
    <source>
        <strain evidence="2">cv. Fuchu</strain>
    </source>
</reference>
<proteinExistence type="predicted"/>
<dbReference type="Proteomes" id="UP000585474">
    <property type="component" value="Unassembled WGS sequence"/>
</dbReference>
<evidence type="ECO:0000313" key="2">
    <source>
        <dbReference type="Proteomes" id="UP000585474"/>
    </source>
</evidence>
<dbReference type="AlphaFoldDB" id="A0A7J0FMZ6"/>
<protein>
    <submittedName>
        <fullName evidence="1">RING/U-box superfamily protein</fullName>
    </submittedName>
</protein>
<dbReference type="PANTHER" id="PTHR15315">
    <property type="entry name" value="RING FINGER PROTEIN 41, 151"/>
    <property type="match status" value="1"/>
</dbReference>
<dbReference type="OrthoDB" id="1630758at2759"/>
<accession>A0A7J0FMZ6</accession>